<evidence type="ECO:0000313" key="3">
    <source>
        <dbReference type="Proteomes" id="UP000604046"/>
    </source>
</evidence>
<dbReference type="EMBL" id="CAJNDS010002197">
    <property type="protein sequence ID" value="CAE7368046.1"/>
    <property type="molecule type" value="Genomic_DNA"/>
</dbReference>
<protein>
    <recommendedName>
        <fullName evidence="4">Sulfotransferase</fullName>
    </recommendedName>
</protein>
<evidence type="ECO:0000256" key="1">
    <source>
        <dbReference type="SAM" id="SignalP"/>
    </source>
</evidence>
<sequence length="298" mass="33018">MPIACARRCFFAWILFCLAGADSDLCLVQLQTALTSSGEPEVEPIPGPPVWENGIHYLAVAYHKSGVDLMKGLLQDIFHALGAPDEALGRWIRPCYPLSCANFAAPARVLLDMYTPALEAEERAAAPQGMRVAGSVRDPLDMVASAYCYHVRGREILNVMALTPLVMFMDVQAGVDFLAGRMLQLVEDMAAVFAAPANDTHRVDYERMTGSSVGFDVELDKLLTFWFEDRLTDAEWAAALSAGRRQDLHRHPPKDHRGLLHTNSPDCMAQARLATRSIPEDLRSRYQALRRRLGYSTG</sequence>
<name>A0A812Q294_9DINO</name>
<gene>
    <name evidence="2" type="ORF">SNAT2548_LOCUS20020</name>
</gene>
<dbReference type="OrthoDB" id="413293at2759"/>
<evidence type="ECO:0000313" key="2">
    <source>
        <dbReference type="EMBL" id="CAE7368046.1"/>
    </source>
</evidence>
<feature type="chain" id="PRO_5032643512" description="Sulfotransferase" evidence="1">
    <location>
        <begin position="24"/>
        <end position="298"/>
    </location>
</feature>
<dbReference type="Proteomes" id="UP000604046">
    <property type="component" value="Unassembled WGS sequence"/>
</dbReference>
<reference evidence="2" key="1">
    <citation type="submission" date="2021-02" db="EMBL/GenBank/DDBJ databases">
        <authorList>
            <person name="Dougan E. K."/>
            <person name="Rhodes N."/>
            <person name="Thang M."/>
            <person name="Chan C."/>
        </authorList>
    </citation>
    <scope>NUCLEOTIDE SEQUENCE</scope>
</reference>
<organism evidence="2 3">
    <name type="scientific">Symbiodinium natans</name>
    <dbReference type="NCBI Taxonomy" id="878477"/>
    <lineage>
        <taxon>Eukaryota</taxon>
        <taxon>Sar</taxon>
        <taxon>Alveolata</taxon>
        <taxon>Dinophyceae</taxon>
        <taxon>Suessiales</taxon>
        <taxon>Symbiodiniaceae</taxon>
        <taxon>Symbiodinium</taxon>
    </lineage>
</organism>
<proteinExistence type="predicted"/>
<feature type="signal peptide" evidence="1">
    <location>
        <begin position="1"/>
        <end position="23"/>
    </location>
</feature>
<dbReference type="SUPFAM" id="SSF52540">
    <property type="entry name" value="P-loop containing nucleoside triphosphate hydrolases"/>
    <property type="match status" value="1"/>
</dbReference>
<keyword evidence="3" id="KW-1185">Reference proteome</keyword>
<dbReference type="InterPro" id="IPR027417">
    <property type="entry name" value="P-loop_NTPase"/>
</dbReference>
<dbReference type="AlphaFoldDB" id="A0A812Q294"/>
<evidence type="ECO:0008006" key="4">
    <source>
        <dbReference type="Google" id="ProtNLM"/>
    </source>
</evidence>
<comment type="caution">
    <text evidence="2">The sequence shown here is derived from an EMBL/GenBank/DDBJ whole genome shotgun (WGS) entry which is preliminary data.</text>
</comment>
<accession>A0A812Q294</accession>
<keyword evidence="1" id="KW-0732">Signal</keyword>